<sequence>MRGRERESFQCYYLMWWIPFFGILSTRIPLLSSDWNLTLEDMKGLTSCWCNPYHDGILIFLMDAKSSKDVSSVRGQTASGVGKILLAIIAVKAGG</sequence>
<comment type="caution">
    <text evidence="2">The sequence shown here is derived from an EMBL/GenBank/DDBJ whole genome shotgun (WGS) entry which is preliminary data.</text>
</comment>
<keyword evidence="1" id="KW-0472">Membrane</keyword>
<reference evidence="2" key="1">
    <citation type="submission" date="2023-05" db="EMBL/GenBank/DDBJ databases">
        <title>Nepenthes gracilis genome sequencing.</title>
        <authorList>
            <person name="Fukushima K."/>
        </authorList>
    </citation>
    <scope>NUCLEOTIDE SEQUENCE</scope>
    <source>
        <strain evidence="2">SING2019-196</strain>
    </source>
</reference>
<accession>A0AAD3TCB2</accession>
<evidence type="ECO:0000256" key="1">
    <source>
        <dbReference type="SAM" id="Phobius"/>
    </source>
</evidence>
<keyword evidence="1" id="KW-0812">Transmembrane</keyword>
<dbReference type="Proteomes" id="UP001279734">
    <property type="component" value="Unassembled WGS sequence"/>
</dbReference>
<keyword evidence="3" id="KW-1185">Reference proteome</keyword>
<dbReference type="EMBL" id="BSYO01000030">
    <property type="protein sequence ID" value="GMH25922.1"/>
    <property type="molecule type" value="Genomic_DNA"/>
</dbReference>
<proteinExistence type="predicted"/>
<keyword evidence="1" id="KW-1133">Transmembrane helix</keyword>
<evidence type="ECO:0000313" key="3">
    <source>
        <dbReference type="Proteomes" id="UP001279734"/>
    </source>
</evidence>
<organism evidence="2 3">
    <name type="scientific">Nepenthes gracilis</name>
    <name type="common">Slender pitcher plant</name>
    <dbReference type="NCBI Taxonomy" id="150966"/>
    <lineage>
        <taxon>Eukaryota</taxon>
        <taxon>Viridiplantae</taxon>
        <taxon>Streptophyta</taxon>
        <taxon>Embryophyta</taxon>
        <taxon>Tracheophyta</taxon>
        <taxon>Spermatophyta</taxon>
        <taxon>Magnoliopsida</taxon>
        <taxon>eudicotyledons</taxon>
        <taxon>Gunneridae</taxon>
        <taxon>Pentapetalae</taxon>
        <taxon>Caryophyllales</taxon>
        <taxon>Nepenthaceae</taxon>
        <taxon>Nepenthes</taxon>
    </lineage>
</organism>
<dbReference type="AlphaFoldDB" id="A0AAD3TCB2"/>
<feature type="transmembrane region" description="Helical" evidence="1">
    <location>
        <begin position="12"/>
        <end position="30"/>
    </location>
</feature>
<protein>
    <submittedName>
        <fullName evidence="2">Uncharacterized protein</fullName>
    </submittedName>
</protein>
<gene>
    <name evidence="2" type="ORF">Nepgr_027765</name>
</gene>
<name>A0AAD3TCB2_NEPGR</name>
<evidence type="ECO:0000313" key="2">
    <source>
        <dbReference type="EMBL" id="GMH25922.1"/>
    </source>
</evidence>